<organism evidence="1 2">
    <name type="scientific">Halalkalibacter oceani</name>
    <dbReference type="NCBI Taxonomy" id="1653776"/>
    <lineage>
        <taxon>Bacteria</taxon>
        <taxon>Bacillati</taxon>
        <taxon>Bacillota</taxon>
        <taxon>Bacilli</taxon>
        <taxon>Bacillales</taxon>
        <taxon>Bacillaceae</taxon>
        <taxon>Halalkalibacter</taxon>
    </lineage>
</organism>
<keyword evidence="2" id="KW-1185">Reference proteome</keyword>
<dbReference type="Proteomes" id="UP001139179">
    <property type="component" value="Unassembled WGS sequence"/>
</dbReference>
<sequence>MKKTLSLAVSKSDRTQSIISGQAALAAYDLELKSTMVEEIFEKQVSEASYDIAEMSLASYLIGLSKGEKRLTAIPVFLSRSFRHNAIYVRSDAPWQHPSELKGRRFGVPEYQMTAAVWVRAYFRHEWNVATEELNWVTYRPERIPVDTPAKQAESGDIFKALVDGEVDAIMTARRPPAEYFSLTGEGGQIRRLIPDVWTVERDYYERTGIFPIMHLVSLRKEAVENDPQLPKQVYELFLKEKQQAQLRLFETVKNETSAPFLWEAAEKSAKLLGDDIWPYGLKQNWAQIESFMHYLKEDGLISRTFTKDEVFDSSLLDT</sequence>
<dbReference type="AlphaFoldDB" id="A0A9X2DNZ3"/>
<protein>
    <submittedName>
        <fullName evidence="1">4,5-dihydroxyphthalate decarboxylase</fullName>
    </submittedName>
</protein>
<name>A0A9X2DNZ3_9BACI</name>
<reference evidence="1" key="1">
    <citation type="submission" date="2022-05" db="EMBL/GenBank/DDBJ databases">
        <title>Comparative Genomics of Spacecraft Associated Microbes.</title>
        <authorList>
            <person name="Tran M.T."/>
            <person name="Wright A."/>
            <person name="Seuylemezian A."/>
            <person name="Eisen J."/>
            <person name="Coil D."/>
        </authorList>
    </citation>
    <scope>NUCLEOTIDE SEQUENCE</scope>
    <source>
        <strain evidence="1">214.1.1</strain>
    </source>
</reference>
<dbReference type="SUPFAM" id="SSF53850">
    <property type="entry name" value="Periplasmic binding protein-like II"/>
    <property type="match status" value="1"/>
</dbReference>
<comment type="caution">
    <text evidence="1">The sequence shown here is derived from an EMBL/GenBank/DDBJ whole genome shotgun (WGS) entry which is preliminary data.</text>
</comment>
<evidence type="ECO:0000313" key="2">
    <source>
        <dbReference type="Proteomes" id="UP001139179"/>
    </source>
</evidence>
<gene>
    <name evidence="1" type="ORF">M3202_09160</name>
</gene>
<accession>A0A9X2DNZ3</accession>
<evidence type="ECO:0000313" key="1">
    <source>
        <dbReference type="EMBL" id="MCM3714254.1"/>
    </source>
</evidence>
<dbReference type="RefSeq" id="WP_251223047.1">
    <property type="nucleotide sequence ID" value="NZ_JAMBOL010000006.1"/>
</dbReference>
<dbReference type="EMBL" id="JAMBOL010000006">
    <property type="protein sequence ID" value="MCM3714254.1"/>
    <property type="molecule type" value="Genomic_DNA"/>
</dbReference>
<dbReference type="Gene3D" id="3.40.190.10">
    <property type="entry name" value="Periplasmic binding protein-like II"/>
    <property type="match status" value="1"/>
</dbReference>
<proteinExistence type="predicted"/>